<dbReference type="Pfam" id="PF02852">
    <property type="entry name" value="Pyr_redox_dim"/>
    <property type="match status" value="1"/>
</dbReference>
<dbReference type="Gene3D" id="3.30.390.30">
    <property type="match status" value="1"/>
</dbReference>
<dbReference type="InterPro" id="IPR004099">
    <property type="entry name" value="Pyr_nucl-diS_OxRdtase_dimer"/>
</dbReference>
<evidence type="ECO:0000256" key="2">
    <source>
        <dbReference type="ARBA" id="ARBA00007532"/>
    </source>
</evidence>
<dbReference type="GO" id="GO:0005739">
    <property type="term" value="C:mitochondrion"/>
    <property type="evidence" value="ECO:0007669"/>
    <property type="project" value="TreeGrafter"/>
</dbReference>
<dbReference type="PRINTS" id="PR00411">
    <property type="entry name" value="PNDRDTASEI"/>
</dbReference>
<name>A0A2G8KEZ5_STIJA</name>
<dbReference type="EMBL" id="MRZV01000638">
    <property type="protein sequence ID" value="PIK46539.1"/>
    <property type="molecule type" value="Genomic_DNA"/>
</dbReference>
<keyword evidence="3" id="KW-0560">Oxidoreductase</keyword>
<dbReference type="PANTHER" id="PTHR42737">
    <property type="entry name" value="GLUTATHIONE REDUCTASE"/>
    <property type="match status" value="1"/>
</dbReference>
<evidence type="ECO:0000256" key="1">
    <source>
        <dbReference type="ARBA" id="ARBA00001974"/>
    </source>
</evidence>
<evidence type="ECO:0000259" key="6">
    <source>
        <dbReference type="Pfam" id="PF02852"/>
    </source>
</evidence>
<dbReference type="OrthoDB" id="5956163at2759"/>
<proteinExistence type="inferred from homology"/>
<dbReference type="InterPro" id="IPR046952">
    <property type="entry name" value="GSHR/TRXR-like"/>
</dbReference>
<dbReference type="SUPFAM" id="SSF55424">
    <property type="entry name" value="FAD/NAD-linked reductases, dimerisation (C-terminal) domain"/>
    <property type="match status" value="1"/>
</dbReference>
<protein>
    <submittedName>
        <fullName evidence="7">Putative glutathione reductase, mitochondrial-like</fullName>
    </submittedName>
</protein>
<evidence type="ECO:0000313" key="7">
    <source>
        <dbReference type="EMBL" id="PIK46539.1"/>
    </source>
</evidence>
<evidence type="ECO:0000256" key="3">
    <source>
        <dbReference type="ARBA" id="ARBA00023002"/>
    </source>
</evidence>
<dbReference type="STRING" id="307972.A0A2G8KEZ5"/>
<evidence type="ECO:0000256" key="4">
    <source>
        <dbReference type="ARBA" id="ARBA00023157"/>
    </source>
</evidence>
<dbReference type="GO" id="GO:0045454">
    <property type="term" value="P:cell redox homeostasis"/>
    <property type="evidence" value="ECO:0007669"/>
    <property type="project" value="InterPro"/>
</dbReference>
<dbReference type="AlphaFoldDB" id="A0A2G8KEZ5"/>
<evidence type="ECO:0000256" key="5">
    <source>
        <dbReference type="ARBA" id="ARBA00023284"/>
    </source>
</evidence>
<comment type="caution">
    <text evidence="7">The sequence shown here is derived from an EMBL/GenBank/DDBJ whole genome shotgun (WGS) entry which is preliminary data.</text>
</comment>
<keyword evidence="8" id="KW-1185">Reference proteome</keyword>
<gene>
    <name evidence="7" type="ORF">BSL78_16603</name>
</gene>
<accession>A0A2G8KEZ5</accession>
<reference evidence="7 8" key="1">
    <citation type="journal article" date="2017" name="PLoS Biol.">
        <title>The sea cucumber genome provides insights into morphological evolution and visceral regeneration.</title>
        <authorList>
            <person name="Zhang X."/>
            <person name="Sun L."/>
            <person name="Yuan J."/>
            <person name="Sun Y."/>
            <person name="Gao Y."/>
            <person name="Zhang L."/>
            <person name="Li S."/>
            <person name="Dai H."/>
            <person name="Hamel J.F."/>
            <person name="Liu C."/>
            <person name="Yu Y."/>
            <person name="Liu S."/>
            <person name="Lin W."/>
            <person name="Guo K."/>
            <person name="Jin S."/>
            <person name="Xu P."/>
            <person name="Storey K.B."/>
            <person name="Huan P."/>
            <person name="Zhang T."/>
            <person name="Zhou Y."/>
            <person name="Zhang J."/>
            <person name="Lin C."/>
            <person name="Li X."/>
            <person name="Xing L."/>
            <person name="Huo D."/>
            <person name="Sun M."/>
            <person name="Wang L."/>
            <person name="Mercier A."/>
            <person name="Li F."/>
            <person name="Yang H."/>
            <person name="Xiang J."/>
        </authorList>
    </citation>
    <scope>NUCLEOTIDE SEQUENCE [LARGE SCALE GENOMIC DNA]</scope>
    <source>
        <strain evidence="7">Shaxun</strain>
        <tissue evidence="7">Muscle</tissue>
    </source>
</reference>
<dbReference type="GO" id="GO:0004362">
    <property type="term" value="F:glutathione-disulfide reductase (NADPH) activity"/>
    <property type="evidence" value="ECO:0007669"/>
    <property type="project" value="TreeGrafter"/>
</dbReference>
<dbReference type="GO" id="GO:0050660">
    <property type="term" value="F:flavin adenine dinucleotide binding"/>
    <property type="evidence" value="ECO:0007669"/>
    <property type="project" value="InterPro"/>
</dbReference>
<dbReference type="GO" id="GO:0034599">
    <property type="term" value="P:cellular response to oxidative stress"/>
    <property type="evidence" value="ECO:0007669"/>
    <property type="project" value="TreeGrafter"/>
</dbReference>
<dbReference type="PANTHER" id="PTHR42737:SF2">
    <property type="entry name" value="GLUTATHIONE REDUCTASE"/>
    <property type="match status" value="1"/>
</dbReference>
<dbReference type="InterPro" id="IPR016156">
    <property type="entry name" value="FAD/NAD-linked_Rdtase_dimer_sf"/>
</dbReference>
<comment type="similarity">
    <text evidence="2">Belongs to the class-I pyridine nucleotide-disulfide oxidoreductase family.</text>
</comment>
<organism evidence="7 8">
    <name type="scientific">Stichopus japonicus</name>
    <name type="common">Sea cucumber</name>
    <dbReference type="NCBI Taxonomy" id="307972"/>
    <lineage>
        <taxon>Eukaryota</taxon>
        <taxon>Metazoa</taxon>
        <taxon>Echinodermata</taxon>
        <taxon>Eleutherozoa</taxon>
        <taxon>Echinozoa</taxon>
        <taxon>Holothuroidea</taxon>
        <taxon>Aspidochirotacea</taxon>
        <taxon>Aspidochirotida</taxon>
        <taxon>Stichopodidae</taxon>
        <taxon>Apostichopus</taxon>
    </lineage>
</organism>
<comment type="cofactor">
    <cofactor evidence="1">
        <name>FAD</name>
        <dbReference type="ChEBI" id="CHEBI:57692"/>
    </cofactor>
</comment>
<sequence>MLFSDVKAEANAKYGKDKVKTYKASFSSLYFSMTERKQLTLMKLICVLPEEKVVGLHMQGQGCDEILQGFSVAIKMGATKKDFDNTVAIHPTTSEELVTLR</sequence>
<keyword evidence="4" id="KW-1015">Disulfide bond</keyword>
<dbReference type="GO" id="GO:0005829">
    <property type="term" value="C:cytosol"/>
    <property type="evidence" value="ECO:0007669"/>
    <property type="project" value="TreeGrafter"/>
</dbReference>
<dbReference type="Proteomes" id="UP000230750">
    <property type="component" value="Unassembled WGS sequence"/>
</dbReference>
<evidence type="ECO:0000313" key="8">
    <source>
        <dbReference type="Proteomes" id="UP000230750"/>
    </source>
</evidence>
<dbReference type="GO" id="GO:0006749">
    <property type="term" value="P:glutathione metabolic process"/>
    <property type="evidence" value="ECO:0007669"/>
    <property type="project" value="TreeGrafter"/>
</dbReference>
<keyword evidence="5" id="KW-0676">Redox-active center</keyword>
<feature type="domain" description="Pyridine nucleotide-disulphide oxidoreductase dimerisation" evidence="6">
    <location>
        <begin position="8"/>
        <end position="100"/>
    </location>
</feature>